<protein>
    <submittedName>
        <fullName evidence="3">MCE family protein</fullName>
    </submittedName>
</protein>
<name>A0ABX6ILH5_9ACTN</name>
<feature type="transmembrane region" description="Helical" evidence="1">
    <location>
        <begin position="15"/>
        <end position="36"/>
    </location>
</feature>
<keyword evidence="1" id="KW-0472">Membrane</keyword>
<evidence type="ECO:0000313" key="4">
    <source>
        <dbReference type="Proteomes" id="UP001059836"/>
    </source>
</evidence>
<proteinExistence type="predicted"/>
<keyword evidence="1" id="KW-1133">Transmembrane helix</keyword>
<dbReference type="EMBL" id="CP045809">
    <property type="protein sequence ID" value="QHN36762.1"/>
    <property type="molecule type" value="Genomic_DNA"/>
</dbReference>
<keyword evidence="1" id="KW-0812">Transmembrane</keyword>
<sequence>MKRKKGRKDGPNEKLIGLTVIATVVALLVALFVVYLRPPGKKELSFAVTDAASLSSGVDVRVAGIVVGKVTDVAIKSDHVLVKAKIDKSTFVGDRSTVDVRMLTPVGGYAITLIPSGTRESSATIPVDRVTVPYSIGDVIQAVPDTTDEVDTTRWHSNIRQVADAFGDNTTSLRSIVDGLDSVTEVFAKQRTQIHQIARLASEYLGTFNNNRDFVFDLVKKIDSVVTTYHINSAGFNYAYTLFSSVLYRLGPSFRLYLVNSDQLAPQIHSLLADLRKIISEFEPTITGLIALKDKLMGGLTPENLRQLSNGQLSLSGLCIPVRGRKC</sequence>
<gene>
    <name evidence="3" type="ORF">GII31_19520</name>
</gene>
<keyword evidence="4" id="KW-1185">Reference proteome</keyword>
<accession>A0ABX6ILH5</accession>
<evidence type="ECO:0000313" key="3">
    <source>
        <dbReference type="EMBL" id="QHN36762.1"/>
    </source>
</evidence>
<organism evidence="3 4">
    <name type="scientific">Gordonia pseudamarae</name>
    <dbReference type="NCBI Taxonomy" id="2831662"/>
    <lineage>
        <taxon>Bacteria</taxon>
        <taxon>Bacillati</taxon>
        <taxon>Actinomycetota</taxon>
        <taxon>Actinomycetes</taxon>
        <taxon>Mycobacteriales</taxon>
        <taxon>Gordoniaceae</taxon>
        <taxon>Gordonia</taxon>
    </lineage>
</organism>
<dbReference type="InterPro" id="IPR052336">
    <property type="entry name" value="MlaD_Phospholipid_Transporter"/>
</dbReference>
<dbReference type="InterPro" id="IPR003399">
    <property type="entry name" value="Mce/MlaD"/>
</dbReference>
<dbReference type="RefSeq" id="WP_213245034.1">
    <property type="nucleotide sequence ID" value="NZ_CP045806.1"/>
</dbReference>
<reference evidence="3" key="1">
    <citation type="journal article" date="2021" name="Nat. Microbiol.">
        <title>Cocultivation of an ultrasmall environmental parasitic bacterium with lytic ability against bacteria associated with wastewater foams.</title>
        <authorList>
            <person name="Batinovic S."/>
            <person name="Rose J.J.A."/>
            <person name="Ratcliffe J."/>
            <person name="Seviour R.J."/>
            <person name="Petrovski S."/>
        </authorList>
    </citation>
    <scope>NUCLEOTIDE SEQUENCE</scope>
    <source>
        <strain evidence="3">CON9</strain>
    </source>
</reference>
<dbReference type="PANTHER" id="PTHR33371:SF18">
    <property type="entry name" value="MCE-FAMILY PROTEIN MCE3C"/>
    <property type="match status" value="1"/>
</dbReference>
<evidence type="ECO:0000259" key="2">
    <source>
        <dbReference type="Pfam" id="PF02470"/>
    </source>
</evidence>
<dbReference type="Proteomes" id="UP001059836">
    <property type="component" value="Chromosome"/>
</dbReference>
<evidence type="ECO:0000256" key="1">
    <source>
        <dbReference type="SAM" id="Phobius"/>
    </source>
</evidence>
<dbReference type="PANTHER" id="PTHR33371">
    <property type="entry name" value="INTERMEMBRANE PHOSPHOLIPID TRANSPORT SYSTEM BINDING PROTEIN MLAD-RELATED"/>
    <property type="match status" value="1"/>
</dbReference>
<dbReference type="Pfam" id="PF02470">
    <property type="entry name" value="MlaD"/>
    <property type="match status" value="1"/>
</dbReference>
<feature type="domain" description="Mce/MlaD" evidence="2">
    <location>
        <begin position="42"/>
        <end position="115"/>
    </location>
</feature>